<evidence type="ECO:0000313" key="5">
    <source>
        <dbReference type="EMBL" id="MDA8482962.1"/>
    </source>
</evidence>
<dbReference type="EMBL" id="JANEWF010000005">
    <property type="protein sequence ID" value="MDA8482962.1"/>
    <property type="molecule type" value="Genomic_DNA"/>
</dbReference>
<dbReference type="SUPFAM" id="SSF46689">
    <property type="entry name" value="Homeodomain-like"/>
    <property type="match status" value="1"/>
</dbReference>
<dbReference type="PRINTS" id="PR00032">
    <property type="entry name" value="HTHARAC"/>
</dbReference>
<comment type="caution">
    <text evidence="5">The sequence shown here is derived from an EMBL/GenBank/DDBJ whole genome shotgun (WGS) entry which is preliminary data.</text>
</comment>
<reference evidence="5 6" key="1">
    <citation type="submission" date="2022-07" db="EMBL/GenBank/DDBJ databases">
        <title>Genome Analysis of Selected Gammaproteobacteria from Nigerian Food snails.</title>
        <authorList>
            <person name="Okafor A.C."/>
        </authorList>
    </citation>
    <scope>NUCLEOTIDE SEQUENCE [LARGE SCALE GENOMIC DNA]</scope>
    <source>
        <strain evidence="5 6">Awg 2</strain>
    </source>
</reference>
<sequence length="340" mass="38409">MPFPRSPRRSAISVQLMTQFGLDQGLTLEQCLAGTGLDWRLLGDPGAEVEASQELELLRNLARLLGQRPGMGLEAGRRYRLNTYGIWGFALLSSATYRSAVQLGLRYLDLTYAFHSMYLEERGDEAWLTLEEQSSPEDLRSFLLERDVSGALSVHRDLANAEMPVLRARFRIPPPDNIEPWRELLGVTPLFGADDNCIVFSRSMLDLPLPGANPQVVRHCEEQCRIILARRRERAGLAGRVRDLLLARPGQLPDMERLAQTLHMTSRTLRRKLAAEGTSFRQLQEEVLGALAEELLGSTALRLEEIAERLGYGEVSNFIHAFKRWKGITPRQYRASTREA</sequence>
<dbReference type="RefSeq" id="WP_271470438.1">
    <property type="nucleotide sequence ID" value="NZ_JANEWF010000005.1"/>
</dbReference>
<dbReference type="Pfam" id="PF12625">
    <property type="entry name" value="Arabinose_bd"/>
    <property type="match status" value="1"/>
</dbReference>
<dbReference type="InterPro" id="IPR009057">
    <property type="entry name" value="Homeodomain-like_sf"/>
</dbReference>
<evidence type="ECO:0000259" key="4">
    <source>
        <dbReference type="PROSITE" id="PS01124"/>
    </source>
</evidence>
<keyword evidence="2" id="KW-0238">DNA-binding</keyword>
<dbReference type="PANTHER" id="PTHR47894:SF1">
    <property type="entry name" value="HTH-TYPE TRANSCRIPTIONAL REGULATOR VQSM"/>
    <property type="match status" value="1"/>
</dbReference>
<dbReference type="InterPro" id="IPR018060">
    <property type="entry name" value="HTH_AraC"/>
</dbReference>
<dbReference type="InterPro" id="IPR032687">
    <property type="entry name" value="AraC-type_N"/>
</dbReference>
<name>A0ABT4Y295_METRE</name>
<dbReference type="PANTHER" id="PTHR47894">
    <property type="entry name" value="HTH-TYPE TRANSCRIPTIONAL REGULATOR GADX"/>
    <property type="match status" value="1"/>
</dbReference>
<feature type="domain" description="HTH araC/xylS-type" evidence="4">
    <location>
        <begin position="239"/>
        <end position="336"/>
    </location>
</feature>
<proteinExistence type="predicted"/>
<dbReference type="Proteomes" id="UP001211689">
    <property type="component" value="Unassembled WGS sequence"/>
</dbReference>
<evidence type="ECO:0000256" key="2">
    <source>
        <dbReference type="ARBA" id="ARBA00023125"/>
    </source>
</evidence>
<dbReference type="InterPro" id="IPR020449">
    <property type="entry name" value="Tscrpt_reg_AraC-type_HTH"/>
</dbReference>
<keyword evidence="6" id="KW-1185">Reference proteome</keyword>
<evidence type="ECO:0000256" key="3">
    <source>
        <dbReference type="ARBA" id="ARBA00023163"/>
    </source>
</evidence>
<dbReference type="SMART" id="SM00342">
    <property type="entry name" value="HTH_ARAC"/>
    <property type="match status" value="1"/>
</dbReference>
<gene>
    <name evidence="5" type="ORF">NNO07_07765</name>
</gene>
<dbReference type="PROSITE" id="PS01124">
    <property type="entry name" value="HTH_ARAC_FAMILY_2"/>
    <property type="match status" value="1"/>
</dbReference>
<dbReference type="Gene3D" id="1.10.10.60">
    <property type="entry name" value="Homeodomain-like"/>
    <property type="match status" value="1"/>
</dbReference>
<organism evidence="5 6">
    <name type="scientific">Metapseudomonas resinovorans</name>
    <name type="common">Pseudomonas resinovorans</name>
    <dbReference type="NCBI Taxonomy" id="53412"/>
    <lineage>
        <taxon>Bacteria</taxon>
        <taxon>Pseudomonadati</taxon>
        <taxon>Pseudomonadota</taxon>
        <taxon>Gammaproteobacteria</taxon>
        <taxon>Pseudomonadales</taxon>
        <taxon>Pseudomonadaceae</taxon>
        <taxon>Metapseudomonas</taxon>
    </lineage>
</organism>
<protein>
    <submittedName>
        <fullName evidence="5">AraC family transcriptional regulator</fullName>
    </submittedName>
</protein>
<evidence type="ECO:0000313" key="6">
    <source>
        <dbReference type="Proteomes" id="UP001211689"/>
    </source>
</evidence>
<dbReference type="Pfam" id="PF12833">
    <property type="entry name" value="HTH_18"/>
    <property type="match status" value="1"/>
</dbReference>
<evidence type="ECO:0000256" key="1">
    <source>
        <dbReference type="ARBA" id="ARBA00023015"/>
    </source>
</evidence>
<keyword evidence="1" id="KW-0805">Transcription regulation</keyword>
<accession>A0ABT4Y295</accession>
<keyword evidence="3" id="KW-0804">Transcription</keyword>